<dbReference type="FunCoup" id="A0A3N0VM94">
    <property type="interactions" value="392"/>
</dbReference>
<dbReference type="AlphaFoldDB" id="A0A3N0VM94"/>
<keyword evidence="7 10" id="KW-0235">DNA replication</keyword>
<dbReference type="InterPro" id="IPR001001">
    <property type="entry name" value="DNA_polIII_beta"/>
</dbReference>
<dbReference type="SMART" id="SM00480">
    <property type="entry name" value="POL3Bc"/>
    <property type="match status" value="1"/>
</dbReference>
<dbReference type="GO" id="GO:0006271">
    <property type="term" value="P:DNA strand elongation involved in DNA replication"/>
    <property type="evidence" value="ECO:0007669"/>
    <property type="project" value="TreeGrafter"/>
</dbReference>
<dbReference type="CDD" id="cd00140">
    <property type="entry name" value="beta_clamp"/>
    <property type="match status" value="1"/>
</dbReference>
<dbReference type="Pfam" id="PF02768">
    <property type="entry name" value="DNA_pol3_beta_3"/>
    <property type="match status" value="1"/>
</dbReference>
<dbReference type="PANTHER" id="PTHR30478">
    <property type="entry name" value="DNA POLYMERASE III SUBUNIT BETA"/>
    <property type="match status" value="1"/>
</dbReference>
<sequence>MHIRHVRNELLGALQTVVGVVERRQTLPILSNVFLEARDAELVVRATDLEIEMEVSTPVQNLKPGKVTAPARKLYDILRGLSEGAEVSFEIAEEGRMLVRSGKSRFTLATLGAEEFPSLAGIQADTQVTLTHKALRSLIERVSFAMAQQDVRYYLNGMLLHIGPQWVRAVATDGHRLAMSELALETGVKEDLQIILPRKAVLELARLLDGGDAEVTLSIGGGQIQVQLLNLRITSKLIDGRFPDYERVIPDSQDRRVLGQREKVRAALSRAAILSNEKFRGVRLQLEPDLLRIQTQNPEREEAEEEVEVELDGEPMEIGFNVTYLLDALDAMKTENFVLELRGPDASGLLFEAGESTHSKYVVMPMRL</sequence>
<organism evidence="14 15">
    <name type="scientific">Stagnimonas aquatica</name>
    <dbReference type="NCBI Taxonomy" id="2689987"/>
    <lineage>
        <taxon>Bacteria</taxon>
        <taxon>Pseudomonadati</taxon>
        <taxon>Pseudomonadota</taxon>
        <taxon>Gammaproteobacteria</taxon>
        <taxon>Nevskiales</taxon>
        <taxon>Nevskiaceae</taxon>
        <taxon>Stagnimonas</taxon>
    </lineage>
</organism>
<proteinExistence type="inferred from homology"/>
<dbReference type="GO" id="GO:0009360">
    <property type="term" value="C:DNA polymerase III complex"/>
    <property type="evidence" value="ECO:0007669"/>
    <property type="project" value="InterPro"/>
</dbReference>
<dbReference type="RefSeq" id="WP_123210555.1">
    <property type="nucleotide sequence ID" value="NZ_RJVO01000001.1"/>
</dbReference>
<dbReference type="InParanoid" id="A0A3N0VM94"/>
<dbReference type="Proteomes" id="UP000282106">
    <property type="component" value="Unassembled WGS sequence"/>
</dbReference>
<reference evidence="14 15" key="1">
    <citation type="submission" date="2018-10" db="EMBL/GenBank/DDBJ databases">
        <authorList>
            <person name="Chen W.-M."/>
        </authorList>
    </citation>
    <scope>NUCLEOTIDE SEQUENCE [LARGE SCALE GENOMIC DNA]</scope>
    <source>
        <strain evidence="14 15">THS-13</strain>
    </source>
</reference>
<evidence type="ECO:0000313" key="14">
    <source>
        <dbReference type="EMBL" id="ROH93700.1"/>
    </source>
</evidence>
<keyword evidence="9" id="KW-0238">DNA-binding</keyword>
<dbReference type="NCBIfam" id="TIGR00663">
    <property type="entry name" value="dnan"/>
    <property type="match status" value="1"/>
</dbReference>
<dbReference type="Pfam" id="PF02767">
    <property type="entry name" value="DNA_pol3_beta_2"/>
    <property type="match status" value="1"/>
</dbReference>
<dbReference type="InterPro" id="IPR022635">
    <property type="entry name" value="DNA_polIII_beta_C"/>
</dbReference>
<dbReference type="Gene3D" id="3.70.10.10">
    <property type="match status" value="1"/>
</dbReference>
<keyword evidence="6 10" id="KW-0548">Nucleotidyltransferase</keyword>
<dbReference type="Pfam" id="PF00712">
    <property type="entry name" value="DNA_pol3_beta"/>
    <property type="match status" value="1"/>
</dbReference>
<keyword evidence="8 10" id="KW-0239">DNA-directed DNA polymerase</keyword>
<evidence type="ECO:0000256" key="5">
    <source>
        <dbReference type="ARBA" id="ARBA00022679"/>
    </source>
</evidence>
<dbReference type="GO" id="GO:0003677">
    <property type="term" value="F:DNA binding"/>
    <property type="evidence" value="ECO:0007669"/>
    <property type="project" value="UniProtKB-UniRule"/>
</dbReference>
<evidence type="ECO:0000256" key="3">
    <source>
        <dbReference type="ARBA" id="ARBA00021035"/>
    </source>
</evidence>
<accession>A0A3N0VM94</accession>
<dbReference type="SUPFAM" id="SSF55979">
    <property type="entry name" value="DNA clamp"/>
    <property type="match status" value="3"/>
</dbReference>
<keyword evidence="4 10" id="KW-0963">Cytoplasm</keyword>
<name>A0A3N0VM94_9GAMM</name>
<comment type="caution">
    <text evidence="14">The sequence shown here is derived from an EMBL/GenBank/DDBJ whole genome shotgun (WGS) entry which is preliminary data.</text>
</comment>
<protein>
    <recommendedName>
        <fullName evidence="3 10">Beta sliding clamp</fullName>
    </recommendedName>
</protein>
<evidence type="ECO:0000313" key="15">
    <source>
        <dbReference type="Proteomes" id="UP000282106"/>
    </source>
</evidence>
<dbReference type="GO" id="GO:0003887">
    <property type="term" value="F:DNA-directed DNA polymerase activity"/>
    <property type="evidence" value="ECO:0007669"/>
    <property type="project" value="UniProtKB-UniRule"/>
</dbReference>
<keyword evidence="5 10" id="KW-0808">Transferase</keyword>
<evidence type="ECO:0000256" key="4">
    <source>
        <dbReference type="ARBA" id="ARBA00022490"/>
    </source>
</evidence>
<dbReference type="InterPro" id="IPR046938">
    <property type="entry name" value="DNA_clamp_sf"/>
</dbReference>
<evidence type="ECO:0000256" key="8">
    <source>
        <dbReference type="ARBA" id="ARBA00022932"/>
    </source>
</evidence>
<evidence type="ECO:0000256" key="1">
    <source>
        <dbReference type="ARBA" id="ARBA00004496"/>
    </source>
</evidence>
<comment type="similarity">
    <text evidence="2 10">Belongs to the beta sliding clamp family.</text>
</comment>
<evidence type="ECO:0000259" key="13">
    <source>
        <dbReference type="Pfam" id="PF02768"/>
    </source>
</evidence>
<dbReference type="InterPro" id="IPR022637">
    <property type="entry name" value="DNA_polIII_beta_cen"/>
</dbReference>
<dbReference type="Gene3D" id="3.10.150.10">
    <property type="entry name" value="DNA Polymerase III, subunit A, domain 2"/>
    <property type="match status" value="1"/>
</dbReference>
<dbReference type="PANTHER" id="PTHR30478:SF0">
    <property type="entry name" value="BETA SLIDING CLAMP"/>
    <property type="match status" value="1"/>
</dbReference>
<comment type="subunit">
    <text evidence="10">Forms a ring-shaped head-to-tail homodimer around DNA.</text>
</comment>
<evidence type="ECO:0000256" key="9">
    <source>
        <dbReference type="ARBA" id="ARBA00023125"/>
    </source>
</evidence>
<dbReference type="GO" id="GO:0005737">
    <property type="term" value="C:cytoplasm"/>
    <property type="evidence" value="ECO:0007669"/>
    <property type="project" value="UniProtKB-SubCell"/>
</dbReference>
<comment type="subcellular location">
    <subcellularLocation>
        <location evidence="1 10">Cytoplasm</location>
    </subcellularLocation>
</comment>
<dbReference type="InterPro" id="IPR022634">
    <property type="entry name" value="DNA_polIII_beta_N"/>
</dbReference>
<dbReference type="EMBL" id="RJVO01000001">
    <property type="protein sequence ID" value="ROH93700.1"/>
    <property type="molecule type" value="Genomic_DNA"/>
</dbReference>
<evidence type="ECO:0000259" key="11">
    <source>
        <dbReference type="Pfam" id="PF00712"/>
    </source>
</evidence>
<feature type="domain" description="DNA polymerase III beta sliding clamp C-terminal" evidence="13">
    <location>
        <begin position="247"/>
        <end position="367"/>
    </location>
</feature>
<feature type="domain" description="DNA polymerase III beta sliding clamp central" evidence="12">
    <location>
        <begin position="130"/>
        <end position="244"/>
    </location>
</feature>
<keyword evidence="15" id="KW-1185">Reference proteome</keyword>
<dbReference type="PIRSF" id="PIRSF000804">
    <property type="entry name" value="DNA_pol_III_b"/>
    <property type="match status" value="1"/>
</dbReference>
<feature type="domain" description="DNA polymerase III beta sliding clamp N-terminal" evidence="11">
    <location>
        <begin position="1"/>
        <end position="119"/>
    </location>
</feature>
<evidence type="ECO:0000256" key="2">
    <source>
        <dbReference type="ARBA" id="ARBA00010752"/>
    </source>
</evidence>
<gene>
    <name evidence="14" type="ORF">ED208_04030</name>
</gene>
<evidence type="ECO:0000256" key="6">
    <source>
        <dbReference type="ARBA" id="ARBA00022695"/>
    </source>
</evidence>
<comment type="function">
    <text evidence="10">Confers DNA tethering and processivity to DNA polymerases and other proteins. Acts as a clamp, forming a ring around DNA (a reaction catalyzed by the clamp-loading complex) which diffuses in an ATP-independent manner freely and bidirectionally along dsDNA. Initially characterized for its ability to contact the catalytic subunit of DNA polymerase III (Pol III), a complex, multichain enzyme responsible for most of the replicative synthesis in bacteria; Pol III exhibits 3'-5' exonuclease proofreading activity. The beta chain is required for initiation of replication as well as for processivity of DNA replication.</text>
</comment>
<dbReference type="GO" id="GO:0008408">
    <property type="term" value="F:3'-5' exonuclease activity"/>
    <property type="evidence" value="ECO:0007669"/>
    <property type="project" value="InterPro"/>
</dbReference>
<evidence type="ECO:0000256" key="7">
    <source>
        <dbReference type="ARBA" id="ARBA00022705"/>
    </source>
</evidence>
<evidence type="ECO:0000256" key="10">
    <source>
        <dbReference type="PIRNR" id="PIRNR000804"/>
    </source>
</evidence>
<evidence type="ECO:0000259" key="12">
    <source>
        <dbReference type="Pfam" id="PF02767"/>
    </source>
</evidence>